<reference evidence="1" key="1">
    <citation type="submission" date="2014-11" db="EMBL/GenBank/DDBJ databases">
        <authorList>
            <person name="Amaro Gonzalez C."/>
        </authorList>
    </citation>
    <scope>NUCLEOTIDE SEQUENCE</scope>
</reference>
<protein>
    <submittedName>
        <fullName evidence="1">Uncharacterized protein</fullName>
    </submittedName>
</protein>
<dbReference type="EMBL" id="GBXM01060668">
    <property type="protein sequence ID" value="JAH47909.1"/>
    <property type="molecule type" value="Transcribed_RNA"/>
</dbReference>
<dbReference type="AlphaFoldDB" id="A0A0E9T2U4"/>
<accession>A0A0E9T2U4</accession>
<evidence type="ECO:0000313" key="1">
    <source>
        <dbReference type="EMBL" id="JAH47909.1"/>
    </source>
</evidence>
<name>A0A0E9T2U4_ANGAN</name>
<proteinExistence type="predicted"/>
<organism evidence="1">
    <name type="scientific">Anguilla anguilla</name>
    <name type="common">European freshwater eel</name>
    <name type="synonym">Muraena anguilla</name>
    <dbReference type="NCBI Taxonomy" id="7936"/>
    <lineage>
        <taxon>Eukaryota</taxon>
        <taxon>Metazoa</taxon>
        <taxon>Chordata</taxon>
        <taxon>Craniata</taxon>
        <taxon>Vertebrata</taxon>
        <taxon>Euteleostomi</taxon>
        <taxon>Actinopterygii</taxon>
        <taxon>Neopterygii</taxon>
        <taxon>Teleostei</taxon>
        <taxon>Anguilliformes</taxon>
        <taxon>Anguillidae</taxon>
        <taxon>Anguilla</taxon>
    </lineage>
</organism>
<sequence>MFVIMSRKQRVLAITVCLSLLKEFTSRQPLVCLHVL</sequence>
<reference evidence="1" key="2">
    <citation type="journal article" date="2015" name="Fish Shellfish Immunol.">
        <title>Early steps in the European eel (Anguilla anguilla)-Vibrio vulnificus interaction in the gills: Role of the RtxA13 toxin.</title>
        <authorList>
            <person name="Callol A."/>
            <person name="Pajuelo D."/>
            <person name="Ebbesson L."/>
            <person name="Teles M."/>
            <person name="MacKenzie S."/>
            <person name="Amaro C."/>
        </authorList>
    </citation>
    <scope>NUCLEOTIDE SEQUENCE</scope>
</reference>